<dbReference type="PANTHER" id="PTHR22916">
    <property type="entry name" value="GLYCOSYLTRANSFERASE"/>
    <property type="match status" value="1"/>
</dbReference>
<keyword evidence="3" id="KW-1185">Reference proteome</keyword>
<proteinExistence type="predicted"/>
<dbReference type="CDD" id="cd00761">
    <property type="entry name" value="Glyco_tranf_GTA_type"/>
    <property type="match status" value="1"/>
</dbReference>
<organism evidence="2 3">
    <name type="scientific">Rhodohalobacter sulfatireducens</name>
    <dbReference type="NCBI Taxonomy" id="2911366"/>
    <lineage>
        <taxon>Bacteria</taxon>
        <taxon>Pseudomonadati</taxon>
        <taxon>Balneolota</taxon>
        <taxon>Balneolia</taxon>
        <taxon>Balneolales</taxon>
        <taxon>Balneolaceae</taxon>
        <taxon>Rhodohalobacter</taxon>
    </lineage>
</organism>
<feature type="domain" description="Glycosyltransferase 2-like" evidence="1">
    <location>
        <begin position="11"/>
        <end position="163"/>
    </location>
</feature>
<gene>
    <name evidence="2" type="ORF">L6773_19395</name>
</gene>
<evidence type="ECO:0000313" key="3">
    <source>
        <dbReference type="Proteomes" id="UP001165366"/>
    </source>
</evidence>
<protein>
    <submittedName>
        <fullName evidence="2">Glycosyltransferase family 2 protein</fullName>
    </submittedName>
</protein>
<dbReference type="SUPFAM" id="SSF53448">
    <property type="entry name" value="Nucleotide-diphospho-sugar transferases"/>
    <property type="match status" value="1"/>
</dbReference>
<sequence>MTPLSDQPLVSVIIPVFNTGKYLDAALKSVFSQAYSNMEVIVIDDGSTDHSATIAKSYPAVRYFYQKNKGVSAARNIGLEASNGDYVAFLDADDLWKPQKTEEQVIFMTKQQNFGVTGTYAENFLEEGTKLPDWLKNDSNWSRHEDYIIPSTMMARKSVFERVGGFDTSLPSGEDTDLLWRVREFGIELDILEKVLVRRRFHGENLSWKYKAENNKRLLQIARQSIQRKSGRA</sequence>
<dbReference type="Gene3D" id="3.90.550.10">
    <property type="entry name" value="Spore Coat Polysaccharide Biosynthesis Protein SpsA, Chain A"/>
    <property type="match status" value="1"/>
</dbReference>
<comment type="caution">
    <text evidence="2">The sequence shown here is derived from an EMBL/GenBank/DDBJ whole genome shotgun (WGS) entry which is preliminary data.</text>
</comment>
<name>A0ABS9KIS5_9BACT</name>
<dbReference type="InterPro" id="IPR029044">
    <property type="entry name" value="Nucleotide-diphossugar_trans"/>
</dbReference>
<reference evidence="2" key="1">
    <citation type="submission" date="2022-01" db="EMBL/GenBank/DDBJ databases">
        <authorList>
            <person name="Wang Y."/>
        </authorList>
    </citation>
    <scope>NUCLEOTIDE SEQUENCE</scope>
    <source>
        <strain evidence="2">WB101</strain>
    </source>
</reference>
<evidence type="ECO:0000259" key="1">
    <source>
        <dbReference type="Pfam" id="PF00535"/>
    </source>
</evidence>
<accession>A0ABS9KIS5</accession>
<reference evidence="2" key="2">
    <citation type="submission" date="2024-05" db="EMBL/GenBank/DDBJ databases">
        <title>Rhodohalobacter halophilus gen. nov., sp. nov., a moderately halophilic member of the family Balneolaceae.</title>
        <authorList>
            <person name="Xia J."/>
        </authorList>
    </citation>
    <scope>NUCLEOTIDE SEQUENCE</scope>
    <source>
        <strain evidence="2">WB101</strain>
    </source>
</reference>
<dbReference type="Proteomes" id="UP001165366">
    <property type="component" value="Unassembled WGS sequence"/>
</dbReference>
<dbReference type="Pfam" id="PF00535">
    <property type="entry name" value="Glycos_transf_2"/>
    <property type="match status" value="1"/>
</dbReference>
<dbReference type="EMBL" id="JAKLWS010000042">
    <property type="protein sequence ID" value="MCG2590748.1"/>
    <property type="molecule type" value="Genomic_DNA"/>
</dbReference>
<dbReference type="RefSeq" id="WP_237856214.1">
    <property type="nucleotide sequence ID" value="NZ_JAKLWS010000042.1"/>
</dbReference>
<dbReference type="InterPro" id="IPR001173">
    <property type="entry name" value="Glyco_trans_2-like"/>
</dbReference>
<evidence type="ECO:0000313" key="2">
    <source>
        <dbReference type="EMBL" id="MCG2590748.1"/>
    </source>
</evidence>
<dbReference type="PANTHER" id="PTHR22916:SF3">
    <property type="entry name" value="UDP-GLCNAC:BETAGAL BETA-1,3-N-ACETYLGLUCOSAMINYLTRANSFERASE-LIKE PROTEIN 1"/>
    <property type="match status" value="1"/>
</dbReference>